<dbReference type="SUPFAM" id="SSF54695">
    <property type="entry name" value="POZ domain"/>
    <property type="match status" value="1"/>
</dbReference>
<dbReference type="OrthoDB" id="684045at2759"/>
<gene>
    <name evidence="3" type="primary">LOC113522576</name>
</gene>
<dbReference type="CDD" id="cd18186">
    <property type="entry name" value="BTB_POZ_ZBTB_KLHL-like"/>
    <property type="match status" value="1"/>
</dbReference>
<keyword evidence="2" id="KW-1185">Reference proteome</keyword>
<dbReference type="PANTHER" id="PTHR24413">
    <property type="entry name" value="SPECKLE-TYPE POZ PROTEIN"/>
    <property type="match status" value="1"/>
</dbReference>
<accession>A0A6J1X393</accession>
<reference evidence="3" key="1">
    <citation type="submission" date="2025-08" db="UniProtKB">
        <authorList>
            <consortium name="RefSeq"/>
        </authorList>
    </citation>
    <scope>IDENTIFICATION</scope>
    <source>
        <tissue evidence="3">Whole larvae</tissue>
    </source>
</reference>
<name>A0A6J1X393_GALME</name>
<feature type="domain" description="BTB" evidence="1">
    <location>
        <begin position="187"/>
        <end position="255"/>
    </location>
</feature>
<dbReference type="Gene3D" id="3.30.710.10">
    <property type="entry name" value="Potassium Channel Kv1.1, Chain A"/>
    <property type="match status" value="1"/>
</dbReference>
<proteinExistence type="predicted"/>
<dbReference type="Pfam" id="PF00651">
    <property type="entry name" value="BTB"/>
    <property type="match status" value="1"/>
</dbReference>
<evidence type="ECO:0000259" key="1">
    <source>
        <dbReference type="PROSITE" id="PS50097"/>
    </source>
</evidence>
<dbReference type="KEGG" id="gmw:113522576"/>
<dbReference type="SMART" id="SM00225">
    <property type="entry name" value="BTB"/>
    <property type="match status" value="1"/>
</dbReference>
<dbReference type="InParanoid" id="A0A6J1X393"/>
<organism evidence="2 3">
    <name type="scientific">Galleria mellonella</name>
    <name type="common">Greater wax moth</name>
    <dbReference type="NCBI Taxonomy" id="7137"/>
    <lineage>
        <taxon>Eukaryota</taxon>
        <taxon>Metazoa</taxon>
        <taxon>Ecdysozoa</taxon>
        <taxon>Arthropoda</taxon>
        <taxon>Hexapoda</taxon>
        <taxon>Insecta</taxon>
        <taxon>Pterygota</taxon>
        <taxon>Neoptera</taxon>
        <taxon>Endopterygota</taxon>
        <taxon>Lepidoptera</taxon>
        <taxon>Glossata</taxon>
        <taxon>Ditrysia</taxon>
        <taxon>Pyraloidea</taxon>
        <taxon>Pyralidae</taxon>
        <taxon>Galleriinae</taxon>
        <taxon>Galleria</taxon>
    </lineage>
</organism>
<dbReference type="InterPro" id="IPR000210">
    <property type="entry name" value="BTB/POZ_dom"/>
</dbReference>
<dbReference type="PROSITE" id="PS50097">
    <property type="entry name" value="BTB"/>
    <property type="match status" value="1"/>
</dbReference>
<dbReference type="GeneID" id="113522576"/>
<dbReference type="AlphaFoldDB" id="A0A6J1X393"/>
<dbReference type="Gene3D" id="1.25.40.420">
    <property type="match status" value="1"/>
</dbReference>
<sequence length="345" mass="39862">MANEMRLQVNEISPEHSSVVFGHKVCQTREAKWLCLENIYQKFHRPNFYDIGGTYINDVADYWFVCKTELIADIKLLHLFLWNRHEESVVRVAVSDSNEMLVDKKNDAVCLSKKLKQFDYKKVKQISKIYITTYSFNDIDVDFLKNRRLYIGVSFDCNNSEELSEEIIENVKCSHDFHALLKNPVGSDFTIESADGHKFKVHKVLLAAKSEVFKAMFTDEMAESKNGYVRLIDVTKEDLQSVLEFIYSGSIIDMEGSNFFNLLQIADRFNLCGLFDLCQYVLSQQLTLDNVIDTLIIADMCNASTLKLAAMKVIKKNNWIVKTDMFKEILNVDLVRELCEYLVPS</sequence>
<protein>
    <submittedName>
        <fullName evidence="3">Uncharacterized protein LOC113522576</fullName>
    </submittedName>
</protein>
<evidence type="ECO:0000313" key="2">
    <source>
        <dbReference type="Proteomes" id="UP001652740"/>
    </source>
</evidence>
<dbReference type="InterPro" id="IPR011333">
    <property type="entry name" value="SKP1/BTB/POZ_sf"/>
</dbReference>
<dbReference type="Proteomes" id="UP001652740">
    <property type="component" value="Unplaced"/>
</dbReference>
<evidence type="ECO:0000313" key="3">
    <source>
        <dbReference type="RefSeq" id="XP_026764110.1"/>
    </source>
</evidence>
<dbReference type="RefSeq" id="XP_026764110.1">
    <property type="nucleotide sequence ID" value="XM_026908309.3"/>
</dbReference>